<dbReference type="InterPro" id="IPR009081">
    <property type="entry name" value="PP-bd_ACP"/>
</dbReference>
<dbReference type="SUPFAM" id="SSF56801">
    <property type="entry name" value="Acetyl-CoA synthetase-like"/>
    <property type="match status" value="1"/>
</dbReference>
<dbReference type="SUPFAM" id="SSF53474">
    <property type="entry name" value="alpha/beta-Hydrolases"/>
    <property type="match status" value="1"/>
</dbReference>
<dbReference type="GO" id="GO:0031177">
    <property type="term" value="F:phosphopantetheine binding"/>
    <property type="evidence" value="ECO:0007669"/>
    <property type="project" value="TreeGrafter"/>
</dbReference>
<dbReference type="GO" id="GO:0003824">
    <property type="term" value="F:catalytic activity"/>
    <property type="evidence" value="ECO:0007669"/>
    <property type="project" value="InterPro"/>
</dbReference>
<dbReference type="FunFam" id="3.40.50.980:FF:000001">
    <property type="entry name" value="Non-ribosomal peptide synthetase"/>
    <property type="match status" value="1"/>
</dbReference>
<reference evidence="2 3" key="1">
    <citation type="submission" date="2018-06" db="EMBL/GenBank/DDBJ databases">
        <title>Genomic Encyclopedia of Type Strains, Phase IV (KMG-IV): sequencing the most valuable type-strain genomes for metagenomic binning, comparative biology and taxonomic classification.</title>
        <authorList>
            <person name="Goeker M."/>
        </authorList>
    </citation>
    <scope>NUCLEOTIDE SEQUENCE [LARGE SCALE GENOMIC DNA]</scope>
    <source>
        <strain evidence="2 3">DSM 30166</strain>
    </source>
</reference>
<organism evidence="2 3">
    <name type="scientific">Brenneria salicis ATCC 15712 = DSM 30166</name>
    <dbReference type="NCBI Taxonomy" id="714314"/>
    <lineage>
        <taxon>Bacteria</taxon>
        <taxon>Pseudomonadati</taxon>
        <taxon>Pseudomonadota</taxon>
        <taxon>Gammaproteobacteria</taxon>
        <taxon>Enterobacterales</taxon>
        <taxon>Pectobacteriaceae</taxon>
        <taxon>Brenneria</taxon>
    </lineage>
</organism>
<evidence type="ECO:0000313" key="3">
    <source>
        <dbReference type="Proteomes" id="UP000253046"/>
    </source>
</evidence>
<dbReference type="InterPro" id="IPR020845">
    <property type="entry name" value="AMP-binding_CS"/>
</dbReference>
<dbReference type="Gene3D" id="1.10.1200.10">
    <property type="entry name" value="ACP-like"/>
    <property type="match status" value="1"/>
</dbReference>
<dbReference type="RefSeq" id="WP_113868423.1">
    <property type="nucleotide sequence ID" value="NZ_AGJP01000001.1"/>
</dbReference>
<gene>
    <name evidence="2" type="ORF">DES54_13631</name>
</gene>
<dbReference type="InterPro" id="IPR020802">
    <property type="entry name" value="TesA-like"/>
</dbReference>
<dbReference type="InterPro" id="IPR023213">
    <property type="entry name" value="CAT-like_dom_sf"/>
</dbReference>
<dbReference type="SUPFAM" id="SSF52777">
    <property type="entry name" value="CoA-dependent acyltransferases"/>
    <property type="match status" value="2"/>
</dbReference>
<dbReference type="SMART" id="SM00824">
    <property type="entry name" value="PKS_TE"/>
    <property type="match status" value="1"/>
</dbReference>
<dbReference type="EMBL" id="QNRY01000036">
    <property type="protein sequence ID" value="RBP59743.1"/>
    <property type="molecule type" value="Genomic_DNA"/>
</dbReference>
<dbReference type="InterPro" id="IPR045851">
    <property type="entry name" value="AMP-bd_C_sf"/>
</dbReference>
<protein>
    <submittedName>
        <fullName evidence="2">Amino acid adenylation domain-containing protein</fullName>
    </submittedName>
</protein>
<dbReference type="Gene3D" id="3.30.559.10">
    <property type="entry name" value="Chloramphenicol acetyltransferase-like domain"/>
    <property type="match status" value="1"/>
</dbReference>
<dbReference type="InterPro" id="IPR036736">
    <property type="entry name" value="ACP-like_sf"/>
</dbReference>
<dbReference type="GO" id="GO:0005737">
    <property type="term" value="C:cytoplasm"/>
    <property type="evidence" value="ECO:0007669"/>
    <property type="project" value="TreeGrafter"/>
</dbReference>
<dbReference type="CDD" id="cd05930">
    <property type="entry name" value="A_NRPS"/>
    <property type="match status" value="1"/>
</dbReference>
<accession>A0A366I1T4</accession>
<evidence type="ECO:0000313" key="2">
    <source>
        <dbReference type="EMBL" id="RBP59743.1"/>
    </source>
</evidence>
<dbReference type="Pfam" id="PF00501">
    <property type="entry name" value="AMP-binding"/>
    <property type="match status" value="1"/>
</dbReference>
<dbReference type="PROSITE" id="PS50075">
    <property type="entry name" value="CARRIER"/>
    <property type="match status" value="1"/>
</dbReference>
<dbReference type="GO" id="GO:0043041">
    <property type="term" value="P:amino acid activation for nonribosomal peptide biosynthetic process"/>
    <property type="evidence" value="ECO:0007669"/>
    <property type="project" value="TreeGrafter"/>
</dbReference>
<dbReference type="InterPro" id="IPR029058">
    <property type="entry name" value="AB_hydrolase_fold"/>
</dbReference>
<sequence length="1357" mass="151087">MTSTRTDRLASLSLDDLKKLAHDKKKAGAVIAGAKTIQKNTQPGRNHFPMTSAQKRIWMLDQYLDNHQAYNNPYAVTCWIEHEIDPQLAQTALDYLTRQHDILRTTFRFIDDDVYQCVSDDMPFHFHYDDLSACAQEEIASRVQTLAKAEGGISFDLANGPLAYLHMLKTRPDEYVLLLTFHHIISDGWTVNLFFKTFMETYFRLLQGETLKIADTLQFTDYALAENRWYAEGEYQEGLAHWAKKLDGIQGLLELATDRPRPAKMRTAGGIASRFFDAAFCRRLQACASQHHATQFHIILTAYQLLLHKYSGQQEIIIGAPFANRNLPVTQSMMGLFMNTLPLRFEINPDAPFSTLINTTRAECEQAMMHQDVPFNYILDEISYVRNPQVNPVFQAILTYQVFPHFHNNSGFKYQPLKVDYATAKLDLNLWVEEDKDRDGLLFTLNYSSPLFNQDTIQRMLVDLHTILQVVMTQPQLTVRDLSLLRAEEREALIARCRPARDVAPPAVHLQFEHQVELRPHAIALRCEGRTLTYTQLNQRANRLAHQLRANGIAPGECVALCMPKSERCVVAILSVLKAGGCYVPIDMALPAQQIAFILQDAAARCALIDGAAPQQALPCIDVRQEFSAMPASNPPYQARHDMPAYIIYTSGSSGKPKGVRVNHAHLSHYCHAIQPVLSLPAGVRYGMFSAFTTDLAHTMLFPSLLHQGQLEIISARQLNAPEALFAYLADNPLDCIKITPSHLAALLTSPQACALLPQRLLVLGGERVPVSLITRVRQLNRACRVVNHYGPTECTVGITTYAVPDDLSTIADDYLPIGTPLADSHVLLLDPCRQLVPAGLPGEIYLGGAHVAAGYLGLPEQNQARFIPHPYLEGERLYRSGDKGRLLPDGNIAFLGRLDRQVKVRGYRVELAEIEQALQQADAVTHAAVKQNRLPNGETVLTAYLCGVSAQHRALVKETLQKKLLGYMHPERWVWLDAMPLTASGKINYNALPLPAYETILSPRRPEGEREQCLYAIYRQVLQRDDIDTQESFFNLGGNSISALKLILDVNQYFGTALSLGQLLENSSIHQLARLLEQAEPQALSSCITITPGLADNKPTLVLIHPAGGNVLCYSALARALGSDYPIYGIQVADFSRNAPYNKDIKALAAFYLSQAGERVHRPNLVIGGWSLGATIAFEMAQQLATTGITPTVLVLDQPAPQVAVDDSAQMNEHERLAYFAHKVERFTGTSFQLSEAALSAMSEEQRTARFLAAFKQAGLVPDAIGLTAFQQFLHILRAHIHATDDYQGAPYAGNLLVVEAEDILPGRRRPPESGLGWRRLTAGNLTVLSTSGDHISMMTMPHIARIAEQLKKILR</sequence>
<dbReference type="OrthoDB" id="9757559at2"/>
<dbReference type="Gene3D" id="3.40.50.1820">
    <property type="entry name" value="alpha/beta hydrolase"/>
    <property type="match status" value="1"/>
</dbReference>
<dbReference type="InterPro" id="IPR001242">
    <property type="entry name" value="Condensation_dom"/>
</dbReference>
<dbReference type="Gene3D" id="3.30.300.30">
    <property type="match status" value="1"/>
</dbReference>
<evidence type="ECO:0000259" key="1">
    <source>
        <dbReference type="PROSITE" id="PS50075"/>
    </source>
</evidence>
<name>A0A366I1T4_9GAMM</name>
<dbReference type="Pfam" id="PF00668">
    <property type="entry name" value="Condensation"/>
    <property type="match status" value="1"/>
</dbReference>
<dbReference type="InterPro" id="IPR001031">
    <property type="entry name" value="Thioesterase"/>
</dbReference>
<dbReference type="GO" id="GO:0044550">
    <property type="term" value="P:secondary metabolite biosynthetic process"/>
    <property type="evidence" value="ECO:0007669"/>
    <property type="project" value="TreeGrafter"/>
</dbReference>
<proteinExistence type="predicted"/>
<dbReference type="PROSITE" id="PS00455">
    <property type="entry name" value="AMP_BINDING"/>
    <property type="match status" value="1"/>
</dbReference>
<dbReference type="Gene3D" id="3.40.50.980">
    <property type="match status" value="2"/>
</dbReference>
<dbReference type="Proteomes" id="UP000253046">
    <property type="component" value="Unassembled WGS sequence"/>
</dbReference>
<dbReference type="InterPro" id="IPR000873">
    <property type="entry name" value="AMP-dep_synth/lig_dom"/>
</dbReference>
<dbReference type="PANTHER" id="PTHR45527:SF1">
    <property type="entry name" value="FATTY ACID SYNTHASE"/>
    <property type="match status" value="1"/>
</dbReference>
<dbReference type="CDD" id="cd19531">
    <property type="entry name" value="LCL_NRPS-like"/>
    <property type="match status" value="1"/>
</dbReference>
<dbReference type="SUPFAM" id="SSF47336">
    <property type="entry name" value="ACP-like"/>
    <property type="match status" value="1"/>
</dbReference>
<dbReference type="PANTHER" id="PTHR45527">
    <property type="entry name" value="NONRIBOSOMAL PEPTIDE SYNTHETASE"/>
    <property type="match status" value="1"/>
</dbReference>
<comment type="caution">
    <text evidence="2">The sequence shown here is derived from an EMBL/GenBank/DDBJ whole genome shotgun (WGS) entry which is preliminary data.</text>
</comment>
<feature type="domain" description="Carrier" evidence="1">
    <location>
        <begin position="1006"/>
        <end position="1081"/>
    </location>
</feature>
<dbReference type="Pfam" id="PF00550">
    <property type="entry name" value="PP-binding"/>
    <property type="match status" value="1"/>
</dbReference>
<dbReference type="InterPro" id="IPR010071">
    <property type="entry name" value="AA_adenyl_dom"/>
</dbReference>
<dbReference type="NCBIfam" id="TIGR01733">
    <property type="entry name" value="AA-adenyl-dom"/>
    <property type="match status" value="1"/>
</dbReference>
<keyword evidence="3" id="KW-1185">Reference proteome</keyword>
<dbReference type="Gene3D" id="3.30.559.30">
    <property type="entry name" value="Nonribosomal peptide synthetase, condensation domain"/>
    <property type="match status" value="1"/>
</dbReference>
<dbReference type="Pfam" id="PF00975">
    <property type="entry name" value="Thioesterase"/>
    <property type="match status" value="1"/>
</dbReference>
<dbReference type="Gene3D" id="2.30.38.10">
    <property type="entry name" value="Luciferase, Domain 3"/>
    <property type="match status" value="1"/>
</dbReference>